<accession>A0A2K8UGV4</accession>
<dbReference type="PANTHER" id="PTHR23150">
    <property type="entry name" value="SULFATASE MODIFYING FACTOR 1, 2"/>
    <property type="match status" value="1"/>
</dbReference>
<dbReference type="Pfam" id="PF03781">
    <property type="entry name" value="FGE-sulfatase"/>
    <property type="match status" value="1"/>
</dbReference>
<name>A0A2K8UGV4_9GAMM</name>
<dbReference type="AlphaFoldDB" id="A0A2K8UGV4"/>
<dbReference type="SUPFAM" id="SSF56436">
    <property type="entry name" value="C-type lectin-like"/>
    <property type="match status" value="1"/>
</dbReference>
<dbReference type="InterPro" id="IPR005532">
    <property type="entry name" value="SUMF_dom"/>
</dbReference>
<dbReference type="InterPro" id="IPR016187">
    <property type="entry name" value="CTDL_fold"/>
</dbReference>
<gene>
    <name evidence="3" type="ORF">THSYN_09440</name>
</gene>
<protein>
    <recommendedName>
        <fullName evidence="2">Sulfatase-modifying factor enzyme-like domain-containing protein</fullName>
    </recommendedName>
</protein>
<evidence type="ECO:0000313" key="3">
    <source>
        <dbReference type="EMBL" id="AUB84709.1"/>
    </source>
</evidence>
<dbReference type="Proteomes" id="UP000232638">
    <property type="component" value="Chromosome"/>
</dbReference>
<feature type="region of interest" description="Disordered" evidence="1">
    <location>
        <begin position="1"/>
        <end position="24"/>
    </location>
</feature>
<evidence type="ECO:0000259" key="2">
    <source>
        <dbReference type="Pfam" id="PF03781"/>
    </source>
</evidence>
<dbReference type="Gene3D" id="3.90.1580.10">
    <property type="entry name" value="paralog of FGE (formylglycine-generating enzyme)"/>
    <property type="match status" value="1"/>
</dbReference>
<evidence type="ECO:0000256" key="1">
    <source>
        <dbReference type="SAM" id="MobiDB-lite"/>
    </source>
</evidence>
<dbReference type="KEGG" id="tsy:THSYN_09440"/>
<evidence type="ECO:0000313" key="4">
    <source>
        <dbReference type="Proteomes" id="UP000232638"/>
    </source>
</evidence>
<keyword evidence="4" id="KW-1185">Reference proteome</keyword>
<sequence>MRWVPPGEFLMGSPADEPERFGTGDWAETQHPVVLSQGYWLADTACTQALWEAVLGENPSQFKGAERPVEQVSWDDVTGRFLPALNARVPGLEAVLPTEAQWECACRAGTRTPFSFGSNITTDQVNYDGNYPYAGGAKGEYRNQTVEVKALPANDWGLYQLHGNVWEWCADWVGDYPGEAVVDPPGPPEGRERVLRGGSWINHARYCRSAARRGFEPAYRSVYFGLRLSRGSSPRPAGGGVGVAGVVAGGRAPAAAPAAPAPGVRGVFKSFVDRLLKR</sequence>
<dbReference type="EMBL" id="CP020370">
    <property type="protein sequence ID" value="AUB84709.1"/>
    <property type="molecule type" value="Genomic_DNA"/>
</dbReference>
<reference evidence="3 4" key="1">
    <citation type="submission" date="2017-03" db="EMBL/GenBank/DDBJ databases">
        <title>Complete genome sequence of Candidatus 'Thiodictyon syntrophicum' sp. nov. strain Cad16T, a photolithoautotroph purple sulfur bacterium isolated from an alpine meromictic lake.</title>
        <authorList>
            <person name="Luedin S.M."/>
            <person name="Pothier J.F."/>
            <person name="Danza F."/>
            <person name="Storelli N."/>
            <person name="Wittwer M."/>
            <person name="Tonolla M."/>
        </authorList>
    </citation>
    <scope>NUCLEOTIDE SEQUENCE [LARGE SCALE GENOMIC DNA]</scope>
    <source>
        <strain evidence="3 4">Cad16T</strain>
    </source>
</reference>
<dbReference type="PANTHER" id="PTHR23150:SF19">
    <property type="entry name" value="FORMYLGLYCINE-GENERATING ENZYME"/>
    <property type="match status" value="1"/>
</dbReference>
<dbReference type="OrthoDB" id="9768004at2"/>
<dbReference type="GO" id="GO:0120147">
    <property type="term" value="F:formylglycine-generating oxidase activity"/>
    <property type="evidence" value="ECO:0007669"/>
    <property type="project" value="TreeGrafter"/>
</dbReference>
<organism evidence="3 4">
    <name type="scientific">Candidatus Thiodictyon syntrophicum</name>
    <dbReference type="NCBI Taxonomy" id="1166950"/>
    <lineage>
        <taxon>Bacteria</taxon>
        <taxon>Pseudomonadati</taxon>
        <taxon>Pseudomonadota</taxon>
        <taxon>Gammaproteobacteria</taxon>
        <taxon>Chromatiales</taxon>
        <taxon>Chromatiaceae</taxon>
        <taxon>Thiodictyon</taxon>
    </lineage>
</organism>
<feature type="domain" description="Sulfatase-modifying factor enzyme-like" evidence="2">
    <location>
        <begin position="3"/>
        <end position="228"/>
    </location>
</feature>
<proteinExistence type="predicted"/>
<dbReference type="InterPro" id="IPR042095">
    <property type="entry name" value="SUMF_sf"/>
</dbReference>
<dbReference type="InterPro" id="IPR051043">
    <property type="entry name" value="Sulfatase_Mod_Factor_Kinase"/>
</dbReference>